<gene>
    <name evidence="2" type="ORF">NDR86_03840</name>
</gene>
<evidence type="ECO:0000256" key="1">
    <source>
        <dbReference type="SAM" id="MobiDB-lite"/>
    </source>
</evidence>
<reference evidence="2" key="1">
    <citation type="submission" date="2022-06" db="EMBL/GenBank/DDBJ databases">
        <title>Novel species in genus nocardia.</title>
        <authorList>
            <person name="Li F."/>
        </authorList>
    </citation>
    <scope>NUCLEOTIDE SEQUENCE</scope>
    <source>
        <strain evidence="2">CDC141</strain>
    </source>
</reference>
<feature type="compositionally biased region" description="Acidic residues" evidence="1">
    <location>
        <begin position="1"/>
        <end position="16"/>
    </location>
</feature>
<dbReference type="EMBL" id="JAMRXG010000001">
    <property type="protein sequence ID" value="MCM6772605.1"/>
    <property type="molecule type" value="Genomic_DNA"/>
</dbReference>
<dbReference type="Proteomes" id="UP001139157">
    <property type="component" value="Unassembled WGS sequence"/>
</dbReference>
<organism evidence="2 3">
    <name type="scientific">Nocardia pulmonis</name>
    <dbReference type="NCBI Taxonomy" id="2951408"/>
    <lineage>
        <taxon>Bacteria</taxon>
        <taxon>Bacillati</taxon>
        <taxon>Actinomycetota</taxon>
        <taxon>Actinomycetes</taxon>
        <taxon>Mycobacteriales</taxon>
        <taxon>Nocardiaceae</taxon>
        <taxon>Nocardia</taxon>
    </lineage>
</organism>
<dbReference type="RefSeq" id="WP_251909451.1">
    <property type="nucleotide sequence ID" value="NZ_JAMRXG010000001.1"/>
</dbReference>
<evidence type="ECO:0000313" key="2">
    <source>
        <dbReference type="EMBL" id="MCM6772605.1"/>
    </source>
</evidence>
<feature type="region of interest" description="Disordered" evidence="1">
    <location>
        <begin position="1"/>
        <end position="69"/>
    </location>
</feature>
<keyword evidence="3" id="KW-1185">Reference proteome</keyword>
<feature type="compositionally biased region" description="Basic and acidic residues" evidence="1">
    <location>
        <begin position="42"/>
        <end position="54"/>
    </location>
</feature>
<evidence type="ECO:0000313" key="3">
    <source>
        <dbReference type="Proteomes" id="UP001139157"/>
    </source>
</evidence>
<name>A0A9X2E4C9_9NOCA</name>
<protein>
    <submittedName>
        <fullName evidence="2">Uncharacterized protein</fullName>
    </submittedName>
</protein>
<dbReference type="AlphaFoldDB" id="A0A9X2E4C9"/>
<sequence>MGTSDQEMEIGDDEGRDQEYSGRTEGRGDDAKRWIDASLAELADRSETRDDNSRAAHPAAHSGCPGDPMIVLLPSGARLELTENSDPNRGELWTTFPDDPARSRFVIGMTAGEHSADDILAAWWHRAPICG</sequence>
<comment type="caution">
    <text evidence="2">The sequence shown here is derived from an EMBL/GenBank/DDBJ whole genome shotgun (WGS) entry which is preliminary data.</text>
</comment>
<feature type="compositionally biased region" description="Basic and acidic residues" evidence="1">
    <location>
        <begin position="17"/>
        <end position="35"/>
    </location>
</feature>
<accession>A0A9X2E4C9</accession>
<proteinExistence type="predicted"/>